<comment type="cofactor">
    <cofactor evidence="4">
        <name>Mn(2+)</name>
        <dbReference type="ChEBI" id="CHEBI:29035"/>
    </cofactor>
</comment>
<dbReference type="Pfam" id="PF00291">
    <property type="entry name" value="PALP"/>
    <property type="match status" value="1"/>
</dbReference>
<evidence type="ECO:0000256" key="1">
    <source>
        <dbReference type="ARBA" id="ARBA00001274"/>
    </source>
</evidence>
<evidence type="ECO:0000256" key="5">
    <source>
        <dbReference type="ARBA" id="ARBA00001946"/>
    </source>
</evidence>
<evidence type="ECO:0000256" key="2">
    <source>
        <dbReference type="ARBA" id="ARBA00001913"/>
    </source>
</evidence>
<evidence type="ECO:0000259" key="13">
    <source>
        <dbReference type="Pfam" id="PF00291"/>
    </source>
</evidence>
<dbReference type="SUPFAM" id="SSF53686">
    <property type="entry name" value="Tryptophan synthase beta subunit-like PLP-dependent enzymes"/>
    <property type="match status" value="1"/>
</dbReference>
<comment type="caution">
    <text evidence="14">The sequence shown here is derived from an EMBL/GenBank/DDBJ whole genome shotgun (WGS) entry which is preliminary data.</text>
</comment>
<comment type="catalytic activity">
    <reaction evidence="1">
        <text>L-threonine = 2-oxobutanoate + NH4(+)</text>
        <dbReference type="Rhea" id="RHEA:22108"/>
        <dbReference type="ChEBI" id="CHEBI:16763"/>
        <dbReference type="ChEBI" id="CHEBI:28938"/>
        <dbReference type="ChEBI" id="CHEBI:57926"/>
        <dbReference type="EC" id="4.3.1.19"/>
    </reaction>
</comment>
<dbReference type="GO" id="GO:0030378">
    <property type="term" value="F:serine racemase activity"/>
    <property type="evidence" value="ECO:0007669"/>
    <property type="project" value="TreeGrafter"/>
</dbReference>
<sequence>MTVRFTHPEDGRLSVAPADVEHASIRLSGRLRRTPVLTSRQLDEAAGRRVFLKAEHLQSTGSYKARGATNQVVAMLEPRPRPRGVVAASSGNHGQAVAWAARRAGLPATIVVPRSIAPAKLAAIVGYGARVVTVGDGAEERIAVARELAGSQGLRDIPPYDHPLTIAGQGTWLREALADVPVRPETVLVPASGGGLAAGTLLAAAALGDPLPVYAVEPTGAADLHDSLLAGVRVAGSEPSTIADALRAHRPGALPFEVIRALGAGSLLVTDEHIVDAMRFLAERLKQVVEPGGATGVAAALARRVPGDGPLLVLLSGGNIGWTATAALLGGREVVAAAE</sequence>
<keyword evidence="10" id="KW-0456">Lyase</keyword>
<proteinExistence type="inferred from homology"/>
<comment type="cofactor">
    <cofactor evidence="5">
        <name>Mg(2+)</name>
        <dbReference type="ChEBI" id="CHEBI:18420"/>
    </cofactor>
</comment>
<dbReference type="EC" id="4.3.1.19" evidence="7"/>
<comment type="cofactor">
    <cofactor evidence="2">
        <name>Ca(2+)</name>
        <dbReference type="ChEBI" id="CHEBI:29108"/>
    </cofactor>
</comment>
<dbReference type="InterPro" id="IPR001926">
    <property type="entry name" value="TrpB-like_PALP"/>
</dbReference>
<dbReference type="GO" id="GO:0018114">
    <property type="term" value="F:threonine racemase activity"/>
    <property type="evidence" value="ECO:0007669"/>
    <property type="project" value="TreeGrafter"/>
</dbReference>
<dbReference type="GO" id="GO:0004794">
    <property type="term" value="F:threonine deaminase activity"/>
    <property type="evidence" value="ECO:0007669"/>
    <property type="project" value="UniProtKB-EC"/>
</dbReference>
<dbReference type="FunFam" id="3.40.50.1100:FF:000005">
    <property type="entry name" value="Threonine dehydratase catabolic"/>
    <property type="match status" value="1"/>
</dbReference>
<feature type="domain" description="Tryptophan synthase beta chain-like PALP" evidence="13">
    <location>
        <begin position="30"/>
        <end position="317"/>
    </location>
</feature>
<dbReference type="Proteomes" id="UP000248764">
    <property type="component" value="Unassembled WGS sequence"/>
</dbReference>
<dbReference type="PANTHER" id="PTHR43050">
    <property type="entry name" value="SERINE / THREONINE RACEMASE FAMILY MEMBER"/>
    <property type="match status" value="1"/>
</dbReference>
<evidence type="ECO:0000256" key="12">
    <source>
        <dbReference type="ARBA" id="ARBA00031427"/>
    </source>
</evidence>
<dbReference type="CDD" id="cd01562">
    <property type="entry name" value="Thr-dehyd"/>
    <property type="match status" value="1"/>
</dbReference>
<evidence type="ECO:0000256" key="3">
    <source>
        <dbReference type="ARBA" id="ARBA00001933"/>
    </source>
</evidence>
<dbReference type="GO" id="GO:0070179">
    <property type="term" value="P:D-serine biosynthetic process"/>
    <property type="evidence" value="ECO:0007669"/>
    <property type="project" value="TreeGrafter"/>
</dbReference>
<keyword evidence="8" id="KW-0460">Magnesium</keyword>
<comment type="cofactor">
    <cofactor evidence="3">
        <name>pyridoxal 5'-phosphate</name>
        <dbReference type="ChEBI" id="CHEBI:597326"/>
    </cofactor>
</comment>
<name>A0A2W2CNF6_9ACTN</name>
<evidence type="ECO:0000256" key="7">
    <source>
        <dbReference type="ARBA" id="ARBA00012096"/>
    </source>
</evidence>
<comment type="function">
    <text evidence="11">Catalyzes the anaerobic formation of alpha-ketobutyrate and ammonia from threonine in a two-step reaction. The first step involved a dehydration of threonine and a production of enamine intermediates (aminocrotonate), which tautomerizes to its imine form (iminobutyrate). Both intermediates are unstable and short-lived. The second step is the nonenzymatic hydrolysis of the enamine/imine intermediates to form 2-ketobutyrate and free ammonia. In the low water environment of the cell, the second step is accelerated by RidA.</text>
</comment>
<dbReference type="GO" id="GO:0003941">
    <property type="term" value="F:L-serine ammonia-lyase activity"/>
    <property type="evidence" value="ECO:0007669"/>
    <property type="project" value="TreeGrafter"/>
</dbReference>
<evidence type="ECO:0000313" key="14">
    <source>
        <dbReference type="EMBL" id="PZF86726.1"/>
    </source>
</evidence>
<comment type="similarity">
    <text evidence="6">Belongs to the serine/threonine dehydratase family.</text>
</comment>
<dbReference type="GO" id="GO:0005524">
    <property type="term" value="F:ATP binding"/>
    <property type="evidence" value="ECO:0007669"/>
    <property type="project" value="TreeGrafter"/>
</dbReference>
<evidence type="ECO:0000256" key="4">
    <source>
        <dbReference type="ARBA" id="ARBA00001936"/>
    </source>
</evidence>
<evidence type="ECO:0000256" key="9">
    <source>
        <dbReference type="ARBA" id="ARBA00022898"/>
    </source>
</evidence>
<dbReference type="PROSITE" id="PS00165">
    <property type="entry name" value="DEHYDRATASE_SER_THR"/>
    <property type="match status" value="1"/>
</dbReference>
<dbReference type="EMBL" id="POTW01000001">
    <property type="protein sequence ID" value="PZF86726.1"/>
    <property type="molecule type" value="Genomic_DNA"/>
</dbReference>
<reference evidence="14 15" key="1">
    <citation type="submission" date="2018-01" db="EMBL/GenBank/DDBJ databases">
        <title>Draft genome sequence of Jiangella sp. GTF31.</title>
        <authorList>
            <person name="Sahin N."/>
            <person name="Ay H."/>
            <person name="Saygin H."/>
        </authorList>
    </citation>
    <scope>NUCLEOTIDE SEQUENCE [LARGE SCALE GENOMIC DNA]</scope>
    <source>
        <strain evidence="14 15">GTF31</strain>
    </source>
</reference>
<dbReference type="PANTHER" id="PTHR43050:SF1">
    <property type="entry name" value="SERINE RACEMASE"/>
    <property type="match status" value="1"/>
</dbReference>
<accession>A0A2W2CNF6</accession>
<dbReference type="InterPro" id="IPR036052">
    <property type="entry name" value="TrpB-like_PALP_sf"/>
</dbReference>
<dbReference type="GO" id="GO:0030170">
    <property type="term" value="F:pyridoxal phosphate binding"/>
    <property type="evidence" value="ECO:0007669"/>
    <property type="project" value="InterPro"/>
</dbReference>
<gene>
    <name evidence="14" type="ORF">C1I92_00715</name>
</gene>
<evidence type="ECO:0000256" key="10">
    <source>
        <dbReference type="ARBA" id="ARBA00023239"/>
    </source>
</evidence>
<organism evidence="14 15">
    <name type="scientific">Jiangella anatolica</name>
    <dbReference type="NCBI Taxonomy" id="2670374"/>
    <lineage>
        <taxon>Bacteria</taxon>
        <taxon>Bacillati</taxon>
        <taxon>Actinomycetota</taxon>
        <taxon>Actinomycetes</taxon>
        <taxon>Jiangellales</taxon>
        <taxon>Jiangellaceae</taxon>
        <taxon>Jiangella</taxon>
    </lineage>
</organism>
<keyword evidence="9" id="KW-0663">Pyridoxal phosphate</keyword>
<evidence type="ECO:0000256" key="6">
    <source>
        <dbReference type="ARBA" id="ARBA00010869"/>
    </source>
</evidence>
<dbReference type="InterPro" id="IPR000634">
    <property type="entry name" value="Ser/Thr_deHydtase_PyrdxlP-BS"/>
</dbReference>
<evidence type="ECO:0000313" key="15">
    <source>
        <dbReference type="Proteomes" id="UP000248764"/>
    </source>
</evidence>
<evidence type="ECO:0000256" key="11">
    <source>
        <dbReference type="ARBA" id="ARBA00025527"/>
    </source>
</evidence>
<dbReference type="Gene3D" id="3.40.50.1100">
    <property type="match status" value="2"/>
</dbReference>
<keyword evidence="15" id="KW-1185">Reference proteome</keyword>
<evidence type="ECO:0000256" key="8">
    <source>
        <dbReference type="ARBA" id="ARBA00022842"/>
    </source>
</evidence>
<dbReference type="GO" id="GO:0000287">
    <property type="term" value="F:magnesium ion binding"/>
    <property type="evidence" value="ECO:0007669"/>
    <property type="project" value="TreeGrafter"/>
</dbReference>
<dbReference type="AlphaFoldDB" id="A0A2W2CNF6"/>
<dbReference type="RefSeq" id="WP_111252725.1">
    <property type="nucleotide sequence ID" value="NZ_POTW01000001.1"/>
</dbReference>
<protein>
    <recommendedName>
        <fullName evidence="7">threonine ammonia-lyase</fullName>
        <ecNumber evidence="7">4.3.1.19</ecNumber>
    </recommendedName>
    <alternativeName>
        <fullName evidence="12">Threonine deaminase</fullName>
    </alternativeName>
</protein>